<reference evidence="1 2" key="1">
    <citation type="submission" date="2021-06" db="EMBL/GenBank/DDBJ databases">
        <title>Caerostris extrusa draft genome.</title>
        <authorList>
            <person name="Kono N."/>
            <person name="Arakawa K."/>
        </authorList>
    </citation>
    <scope>NUCLEOTIDE SEQUENCE [LARGE SCALE GENOMIC DNA]</scope>
</reference>
<name>A0AAV4RUG4_CAEEX</name>
<protein>
    <submittedName>
        <fullName evidence="1">Uncharacterized protein</fullName>
    </submittedName>
</protein>
<dbReference type="AlphaFoldDB" id="A0AAV4RUG4"/>
<accession>A0AAV4RUG4</accession>
<evidence type="ECO:0000313" key="2">
    <source>
        <dbReference type="Proteomes" id="UP001054945"/>
    </source>
</evidence>
<keyword evidence="2" id="KW-1185">Reference proteome</keyword>
<dbReference type="Proteomes" id="UP001054945">
    <property type="component" value="Unassembled WGS sequence"/>
</dbReference>
<gene>
    <name evidence="1" type="ORF">CEXT_360261</name>
</gene>
<evidence type="ECO:0000313" key="1">
    <source>
        <dbReference type="EMBL" id="GIY24471.1"/>
    </source>
</evidence>
<comment type="caution">
    <text evidence="1">The sequence shown here is derived from an EMBL/GenBank/DDBJ whole genome shotgun (WGS) entry which is preliminary data.</text>
</comment>
<proteinExistence type="predicted"/>
<organism evidence="1 2">
    <name type="scientific">Caerostris extrusa</name>
    <name type="common">Bark spider</name>
    <name type="synonym">Caerostris bankana</name>
    <dbReference type="NCBI Taxonomy" id="172846"/>
    <lineage>
        <taxon>Eukaryota</taxon>
        <taxon>Metazoa</taxon>
        <taxon>Ecdysozoa</taxon>
        <taxon>Arthropoda</taxon>
        <taxon>Chelicerata</taxon>
        <taxon>Arachnida</taxon>
        <taxon>Araneae</taxon>
        <taxon>Araneomorphae</taxon>
        <taxon>Entelegynae</taxon>
        <taxon>Araneoidea</taxon>
        <taxon>Araneidae</taxon>
        <taxon>Caerostris</taxon>
    </lineage>
</organism>
<dbReference type="EMBL" id="BPLR01008412">
    <property type="protein sequence ID" value="GIY24471.1"/>
    <property type="molecule type" value="Genomic_DNA"/>
</dbReference>
<sequence>MVAKHEVYRGTCWIHSSIQVIGNSIFVDQFPNEDCIKWYSWSYPEELFSAGISQTADVCDPSANMGNSQP</sequence>